<dbReference type="EMBL" id="PSZM01000037">
    <property type="protein sequence ID" value="PQL92679.1"/>
    <property type="molecule type" value="Genomic_DNA"/>
</dbReference>
<comment type="caution">
    <text evidence="2">The sequence shown here is derived from an EMBL/GenBank/DDBJ whole genome shotgun (WGS) entry which is preliminary data.</text>
</comment>
<name>A0A2S8ACR1_9FLAO</name>
<evidence type="ECO:0000256" key="1">
    <source>
        <dbReference type="SAM" id="Phobius"/>
    </source>
</evidence>
<dbReference type="InterPro" id="IPR025635">
    <property type="entry name" value="DUF4293"/>
</dbReference>
<feature type="transmembrane region" description="Helical" evidence="1">
    <location>
        <begin position="7"/>
        <end position="28"/>
    </location>
</feature>
<feature type="transmembrane region" description="Helical" evidence="1">
    <location>
        <begin position="63"/>
        <end position="81"/>
    </location>
</feature>
<proteinExistence type="predicted"/>
<protein>
    <submittedName>
        <fullName evidence="2">DUF4293 domain-containing protein</fullName>
    </submittedName>
</protein>
<keyword evidence="1" id="KW-0812">Transmembrane</keyword>
<keyword evidence="3" id="KW-1185">Reference proteome</keyword>
<sequence>MIQRIQSLYLTLTGIIGIICGLITDFIPNERIDMILLLVVAILAFISIFCFKNRSAQKNINYLNIIINLLLIGFMVYYLLITPGGDLSPKKGVELIVPVLLIILLAMANKYINKDEKLIKSVDRFR</sequence>
<organism evidence="2 3">
    <name type="scientific">Apibacter adventoris</name>
    <dbReference type="NCBI Taxonomy" id="1679466"/>
    <lineage>
        <taxon>Bacteria</taxon>
        <taxon>Pseudomonadati</taxon>
        <taxon>Bacteroidota</taxon>
        <taxon>Flavobacteriia</taxon>
        <taxon>Flavobacteriales</taxon>
        <taxon>Weeksellaceae</taxon>
        <taxon>Apibacter</taxon>
    </lineage>
</organism>
<evidence type="ECO:0000313" key="3">
    <source>
        <dbReference type="Proteomes" id="UP000238042"/>
    </source>
</evidence>
<keyword evidence="1" id="KW-1133">Transmembrane helix</keyword>
<dbReference type="Pfam" id="PF14126">
    <property type="entry name" value="DUF4293"/>
    <property type="match status" value="1"/>
</dbReference>
<feature type="transmembrane region" description="Helical" evidence="1">
    <location>
        <begin position="93"/>
        <end position="112"/>
    </location>
</feature>
<keyword evidence="1" id="KW-0472">Membrane</keyword>
<gene>
    <name evidence="2" type="ORF">C4S77_06565</name>
</gene>
<dbReference type="AlphaFoldDB" id="A0A2S8ACR1"/>
<dbReference type="Proteomes" id="UP000238042">
    <property type="component" value="Unassembled WGS sequence"/>
</dbReference>
<reference evidence="2 3" key="1">
    <citation type="submission" date="2018-02" db="EMBL/GenBank/DDBJ databases">
        <title>Genome sequences of Apibacter spp., gut symbionts of Asian honey bees.</title>
        <authorList>
            <person name="Kwong W.K."/>
            <person name="Steele M.I."/>
            <person name="Moran N.A."/>
        </authorList>
    </citation>
    <scope>NUCLEOTIDE SEQUENCE [LARGE SCALE GENOMIC DNA]</scope>
    <source>
        <strain evidence="3">wkB301</strain>
    </source>
</reference>
<evidence type="ECO:0000313" key="2">
    <source>
        <dbReference type="EMBL" id="PQL92679.1"/>
    </source>
</evidence>
<feature type="transmembrane region" description="Helical" evidence="1">
    <location>
        <begin position="34"/>
        <end position="51"/>
    </location>
</feature>
<accession>A0A2S8ACR1</accession>
<dbReference type="RefSeq" id="WP_105194628.1">
    <property type="nucleotide sequence ID" value="NZ_PSZM01000037.1"/>
</dbReference>